<proteinExistence type="predicted"/>
<reference evidence="1 2" key="1">
    <citation type="submission" date="2023-10" db="EMBL/GenBank/DDBJ databases">
        <title>Chromosome-scale genome assembly provides insights into flower coloration mechanisms of Canna indica.</title>
        <authorList>
            <person name="Li C."/>
        </authorList>
    </citation>
    <scope>NUCLEOTIDE SEQUENCE [LARGE SCALE GENOMIC DNA]</scope>
    <source>
        <tissue evidence="1">Flower</tissue>
    </source>
</reference>
<dbReference type="Proteomes" id="UP001327560">
    <property type="component" value="Chromosome 4"/>
</dbReference>
<evidence type="ECO:0000313" key="1">
    <source>
        <dbReference type="EMBL" id="WOL04790.1"/>
    </source>
</evidence>
<dbReference type="EMBL" id="CP136893">
    <property type="protein sequence ID" value="WOL04790.1"/>
    <property type="molecule type" value="Genomic_DNA"/>
</dbReference>
<evidence type="ECO:0000313" key="2">
    <source>
        <dbReference type="Proteomes" id="UP001327560"/>
    </source>
</evidence>
<organism evidence="1 2">
    <name type="scientific">Canna indica</name>
    <name type="common">Indian-shot</name>
    <dbReference type="NCBI Taxonomy" id="4628"/>
    <lineage>
        <taxon>Eukaryota</taxon>
        <taxon>Viridiplantae</taxon>
        <taxon>Streptophyta</taxon>
        <taxon>Embryophyta</taxon>
        <taxon>Tracheophyta</taxon>
        <taxon>Spermatophyta</taxon>
        <taxon>Magnoliopsida</taxon>
        <taxon>Liliopsida</taxon>
        <taxon>Zingiberales</taxon>
        <taxon>Cannaceae</taxon>
        <taxon>Canna</taxon>
    </lineage>
</organism>
<keyword evidence="2" id="KW-1185">Reference proteome</keyword>
<accession>A0AAQ3KC44</accession>
<name>A0AAQ3KC44_9LILI</name>
<sequence>MMKPGLGIKSSLAHQQMKDRSFYFIRNSGNKASRVNKHFVGCSYSEDHVLVDGRKKINAEESAAHVSREDIRFVLENFDNRRHELGTLEHREAVNLHVNGVKRKVKLGETKVNTLYHCTCIILKRSAINNVGQLLFYTFFNTWRRMQLLVVR</sequence>
<protein>
    <submittedName>
        <fullName evidence="1">Uncharacterized protein</fullName>
    </submittedName>
</protein>
<dbReference type="AlphaFoldDB" id="A0AAQ3KC44"/>
<gene>
    <name evidence="1" type="ORF">Cni_G13512</name>
</gene>